<feature type="domain" description="PepSY" evidence="2">
    <location>
        <begin position="125"/>
        <end position="173"/>
    </location>
</feature>
<evidence type="ECO:0000313" key="3">
    <source>
        <dbReference type="EMBL" id="QGG42980.1"/>
    </source>
</evidence>
<keyword evidence="4" id="KW-1185">Reference proteome</keyword>
<proteinExistence type="predicted"/>
<accession>A0A5Q2MR61</accession>
<dbReference type="AlphaFoldDB" id="A0A5Q2MR61"/>
<feature type="compositionally biased region" description="Low complexity" evidence="1">
    <location>
        <begin position="101"/>
        <end position="114"/>
    </location>
</feature>
<reference evidence="3 4" key="1">
    <citation type="submission" date="2019-11" db="EMBL/GenBank/DDBJ databases">
        <authorList>
            <person name="Li J."/>
        </authorList>
    </citation>
    <scope>NUCLEOTIDE SEQUENCE [LARGE SCALE GENOMIC DNA]</scope>
    <source>
        <strain evidence="3 4">MF47</strain>
    </source>
</reference>
<dbReference type="PROSITE" id="PS51257">
    <property type="entry name" value="PROKAR_LIPOPROTEIN"/>
    <property type="match status" value="1"/>
</dbReference>
<evidence type="ECO:0000256" key="1">
    <source>
        <dbReference type="SAM" id="MobiDB-lite"/>
    </source>
</evidence>
<feature type="compositionally biased region" description="Low complexity" evidence="1">
    <location>
        <begin position="121"/>
        <end position="137"/>
    </location>
</feature>
<protein>
    <recommendedName>
        <fullName evidence="2">PepSY domain-containing protein</fullName>
    </recommendedName>
</protein>
<evidence type="ECO:0000259" key="2">
    <source>
        <dbReference type="Pfam" id="PF03413"/>
    </source>
</evidence>
<sequence length="183" mass="19253">MRTPLTLVGLVLAVVLTLSGCGGSDDDKLSSTDRDKAADAALTYVGGGEVTDVERGDGDDRYAYEVEVKLPGGTDVDVELDEEFQVINNPPKAADLESGEAQTTEPTPTPTATADPDDRPLTGSTLKKATAAALKATDPAGKVTETSESDDADHAYEVEVLLPNGQDVTVELDRSFKVTKIDR</sequence>
<feature type="domain" description="PepSY" evidence="2">
    <location>
        <begin position="34"/>
        <end position="81"/>
    </location>
</feature>
<dbReference type="EMBL" id="CP045737">
    <property type="protein sequence ID" value="QGG42980.1"/>
    <property type="molecule type" value="Genomic_DNA"/>
</dbReference>
<dbReference type="RefSeq" id="WP_153654784.1">
    <property type="nucleotide sequence ID" value="NZ_CP045737.1"/>
</dbReference>
<gene>
    <name evidence="3" type="ORF">GEV26_17245</name>
</gene>
<dbReference type="InterPro" id="IPR025711">
    <property type="entry name" value="PepSY"/>
</dbReference>
<evidence type="ECO:0000313" key="4">
    <source>
        <dbReference type="Proteomes" id="UP000392064"/>
    </source>
</evidence>
<organism evidence="3 4">
    <name type="scientific">Aeromicrobium yanjiei</name>
    <dbReference type="NCBI Taxonomy" id="2662028"/>
    <lineage>
        <taxon>Bacteria</taxon>
        <taxon>Bacillati</taxon>
        <taxon>Actinomycetota</taxon>
        <taxon>Actinomycetes</taxon>
        <taxon>Propionibacteriales</taxon>
        <taxon>Nocardioidaceae</taxon>
        <taxon>Aeromicrobium</taxon>
    </lineage>
</organism>
<dbReference type="Proteomes" id="UP000392064">
    <property type="component" value="Chromosome"/>
</dbReference>
<dbReference type="Pfam" id="PF03413">
    <property type="entry name" value="PepSY"/>
    <property type="match status" value="2"/>
</dbReference>
<name>A0A5Q2MR61_9ACTN</name>
<dbReference type="Gene3D" id="3.30.505.20">
    <property type="match status" value="2"/>
</dbReference>
<dbReference type="KEGG" id="aef:GEV26_17245"/>
<feature type="region of interest" description="Disordered" evidence="1">
    <location>
        <begin position="89"/>
        <end position="153"/>
    </location>
</feature>